<dbReference type="PANTHER" id="PTHR43744:SF8">
    <property type="entry name" value="SN-GLYCEROL-3-PHOSPHATE TRANSPORT SYSTEM PERMEASE PROTEIN UGPE"/>
    <property type="match status" value="1"/>
</dbReference>
<dbReference type="GO" id="GO:0005886">
    <property type="term" value="C:plasma membrane"/>
    <property type="evidence" value="ECO:0007669"/>
    <property type="project" value="UniProtKB-SubCell"/>
</dbReference>
<accession>A0A6J6BN91</accession>
<feature type="transmembrane region" description="Helical" evidence="7">
    <location>
        <begin position="71"/>
        <end position="96"/>
    </location>
</feature>
<feature type="transmembrane region" description="Helical" evidence="7">
    <location>
        <begin position="188"/>
        <end position="209"/>
    </location>
</feature>
<dbReference type="PROSITE" id="PS50928">
    <property type="entry name" value="ABC_TM1"/>
    <property type="match status" value="1"/>
</dbReference>
<keyword evidence="4 7" id="KW-0812">Transmembrane</keyword>
<feature type="transmembrane region" description="Helical" evidence="7">
    <location>
        <begin position="108"/>
        <end position="128"/>
    </location>
</feature>
<feature type="transmembrane region" description="Helical" evidence="7">
    <location>
        <begin position="140"/>
        <end position="159"/>
    </location>
</feature>
<evidence type="ECO:0000259" key="8">
    <source>
        <dbReference type="PROSITE" id="PS50928"/>
    </source>
</evidence>
<dbReference type="CDD" id="cd06261">
    <property type="entry name" value="TM_PBP2"/>
    <property type="match status" value="1"/>
</dbReference>
<keyword evidence="5 7" id="KW-1133">Transmembrane helix</keyword>
<sequence>MPRVLGKFFSNLGVLGWTALVLLPFFFIMLFGTKPTSQIYANPLGVIYSPAWSNFSNAWNAGAGDSTMGVWFINTFLLVGTALVVSLGVAVPAAYFTIFLPPKANRRVMVTVLAGTVVPAILLVIPFFKAYNQFGMLNKPIAAGVAYGVLAIPTTFLLMNRFFVDFPREILEAGLLDGLSNLRIFRRLVLPLSVGQIVSVGILTLIWAWGDSQIAIVLLQSQESQPISVGMLSFAGDFTTDLGTTFAGLSIAAIPPVILYIILSKYVTKGIALGGISK</sequence>
<feature type="transmembrane region" description="Helical" evidence="7">
    <location>
        <begin position="242"/>
        <end position="263"/>
    </location>
</feature>
<gene>
    <name evidence="9" type="ORF">UFOPK1440_00431</name>
    <name evidence="10" type="ORF">UFOPK1946_00442</name>
</gene>
<dbReference type="Pfam" id="PF00528">
    <property type="entry name" value="BPD_transp_1"/>
    <property type="match status" value="1"/>
</dbReference>
<organism evidence="9">
    <name type="scientific">freshwater metagenome</name>
    <dbReference type="NCBI Taxonomy" id="449393"/>
    <lineage>
        <taxon>unclassified sequences</taxon>
        <taxon>metagenomes</taxon>
        <taxon>ecological metagenomes</taxon>
    </lineage>
</organism>
<evidence type="ECO:0000313" key="9">
    <source>
        <dbReference type="EMBL" id="CAB4540541.1"/>
    </source>
</evidence>
<dbReference type="SUPFAM" id="SSF161098">
    <property type="entry name" value="MetI-like"/>
    <property type="match status" value="1"/>
</dbReference>
<evidence type="ECO:0000256" key="4">
    <source>
        <dbReference type="ARBA" id="ARBA00022692"/>
    </source>
</evidence>
<reference evidence="9" key="1">
    <citation type="submission" date="2020-05" db="EMBL/GenBank/DDBJ databases">
        <authorList>
            <person name="Chiriac C."/>
            <person name="Salcher M."/>
            <person name="Ghai R."/>
            <person name="Kavagutti S V."/>
        </authorList>
    </citation>
    <scope>NUCLEOTIDE SEQUENCE</scope>
</reference>
<protein>
    <submittedName>
        <fullName evidence="9">Unannotated protein</fullName>
    </submittedName>
</protein>
<evidence type="ECO:0000313" key="10">
    <source>
        <dbReference type="EMBL" id="CAB4620609.1"/>
    </source>
</evidence>
<dbReference type="PANTHER" id="PTHR43744">
    <property type="entry name" value="ABC TRANSPORTER PERMEASE PROTEIN MG189-RELATED-RELATED"/>
    <property type="match status" value="1"/>
</dbReference>
<evidence type="ECO:0000256" key="1">
    <source>
        <dbReference type="ARBA" id="ARBA00004651"/>
    </source>
</evidence>
<evidence type="ECO:0000256" key="2">
    <source>
        <dbReference type="ARBA" id="ARBA00022448"/>
    </source>
</evidence>
<evidence type="ECO:0000256" key="6">
    <source>
        <dbReference type="ARBA" id="ARBA00023136"/>
    </source>
</evidence>
<dbReference type="InterPro" id="IPR035906">
    <property type="entry name" value="MetI-like_sf"/>
</dbReference>
<keyword evidence="6 7" id="KW-0472">Membrane</keyword>
<name>A0A6J6BN91_9ZZZZ</name>
<keyword evidence="2" id="KW-0813">Transport</keyword>
<evidence type="ECO:0000256" key="5">
    <source>
        <dbReference type="ARBA" id="ARBA00022989"/>
    </source>
</evidence>
<proteinExistence type="predicted"/>
<dbReference type="GO" id="GO:0055085">
    <property type="term" value="P:transmembrane transport"/>
    <property type="evidence" value="ECO:0007669"/>
    <property type="project" value="InterPro"/>
</dbReference>
<evidence type="ECO:0000256" key="3">
    <source>
        <dbReference type="ARBA" id="ARBA00022475"/>
    </source>
</evidence>
<comment type="subcellular location">
    <subcellularLocation>
        <location evidence="1">Cell membrane</location>
        <topology evidence="1">Multi-pass membrane protein</topology>
    </subcellularLocation>
</comment>
<feature type="domain" description="ABC transmembrane type-1" evidence="8">
    <location>
        <begin position="72"/>
        <end position="263"/>
    </location>
</feature>
<dbReference type="EMBL" id="CAEZVG010000014">
    <property type="protein sequence ID" value="CAB4620609.1"/>
    <property type="molecule type" value="Genomic_DNA"/>
</dbReference>
<evidence type="ECO:0000256" key="7">
    <source>
        <dbReference type="SAM" id="Phobius"/>
    </source>
</evidence>
<keyword evidence="3" id="KW-1003">Cell membrane</keyword>
<feature type="transmembrane region" description="Helical" evidence="7">
    <location>
        <begin position="12"/>
        <end position="32"/>
    </location>
</feature>
<dbReference type="Gene3D" id="1.10.3720.10">
    <property type="entry name" value="MetI-like"/>
    <property type="match status" value="1"/>
</dbReference>
<dbReference type="EMBL" id="CAEZSP010000014">
    <property type="protein sequence ID" value="CAB4540541.1"/>
    <property type="molecule type" value="Genomic_DNA"/>
</dbReference>
<dbReference type="InterPro" id="IPR000515">
    <property type="entry name" value="MetI-like"/>
</dbReference>
<dbReference type="AlphaFoldDB" id="A0A6J6BN91"/>